<dbReference type="KEGG" id="cide:127524574"/>
<dbReference type="GO" id="GO:0009408">
    <property type="term" value="P:response to heat"/>
    <property type="evidence" value="ECO:0007669"/>
    <property type="project" value="TreeGrafter"/>
</dbReference>
<dbReference type="GeneID" id="127524573"/>
<evidence type="ECO:0000256" key="3">
    <source>
        <dbReference type="RuleBase" id="RU003616"/>
    </source>
</evidence>
<dbReference type="PANTHER" id="PTHR45640:SF2">
    <property type="entry name" value="HEAT SHOCK PROTEIN BETA-11-RELATED"/>
    <property type="match status" value="1"/>
</dbReference>
<feature type="coiled-coil region" evidence="4">
    <location>
        <begin position="31"/>
        <end position="58"/>
    </location>
</feature>
<protein>
    <submittedName>
        <fullName evidence="6">Heat shock protein 30-like protein</fullName>
    </submittedName>
</protein>
<keyword evidence="4" id="KW-0175">Coiled coil</keyword>
<dbReference type="PROSITE" id="PS01031">
    <property type="entry name" value="SHSP"/>
    <property type="match status" value="1"/>
</dbReference>
<dbReference type="SUPFAM" id="SSF49764">
    <property type="entry name" value="HSP20-like chaperones"/>
    <property type="match status" value="1"/>
</dbReference>
<dbReference type="InterPro" id="IPR008978">
    <property type="entry name" value="HSP20-like_chaperone"/>
</dbReference>
<dbReference type="KEGG" id="cide:127524573"/>
<dbReference type="KEGG" id="cide:127524576"/>
<dbReference type="GeneID" id="127524575"/>
<comment type="similarity">
    <text evidence="2 3">Belongs to the small heat shock protein (HSP20) family.</text>
</comment>
<dbReference type="RefSeq" id="XP_051772176.1">
    <property type="nucleotide sequence ID" value="XM_051916216.1"/>
</dbReference>
<dbReference type="RefSeq" id="XP_051772177.1">
    <property type="nucleotide sequence ID" value="XM_051916217.1"/>
</dbReference>
<dbReference type="RefSeq" id="XP_051772173.1">
    <property type="nucleotide sequence ID" value="XM_051916213.1"/>
</dbReference>
<dbReference type="KEGG" id="cide:127524575"/>
<dbReference type="GO" id="GO:0051082">
    <property type="term" value="F:unfolded protein binding"/>
    <property type="evidence" value="ECO:0007669"/>
    <property type="project" value="TreeGrafter"/>
</dbReference>
<dbReference type="Gene3D" id="2.60.40.790">
    <property type="match status" value="1"/>
</dbReference>
<evidence type="ECO:0000256" key="4">
    <source>
        <dbReference type="SAM" id="Coils"/>
    </source>
</evidence>
<dbReference type="EMBL" id="MH988692">
    <property type="protein sequence ID" value="AZM69454.1"/>
    <property type="molecule type" value="mRNA"/>
</dbReference>
<reference evidence="6" key="1">
    <citation type="submission" date="2018-09" db="EMBL/GenBank/DDBJ databases">
        <authorList>
            <person name="Yu F."/>
            <person name="Lu L."/>
        </authorList>
    </citation>
    <scope>NUCLEOTIDE SEQUENCE</scope>
    <source>
        <tissue evidence="6">Kidney</tissue>
    </source>
</reference>
<name>A0A3S8XHB5_CTEID</name>
<dbReference type="GeneID" id="127524576"/>
<dbReference type="Pfam" id="PF00011">
    <property type="entry name" value="HSP20"/>
    <property type="match status" value="1"/>
</dbReference>
<organism evidence="6">
    <name type="scientific">Ctenopharyngodon idella</name>
    <name type="common">Grass carp</name>
    <name type="synonym">Leuciscus idella</name>
    <dbReference type="NCBI Taxonomy" id="7959"/>
    <lineage>
        <taxon>Eukaryota</taxon>
        <taxon>Metazoa</taxon>
        <taxon>Chordata</taxon>
        <taxon>Craniata</taxon>
        <taxon>Vertebrata</taxon>
        <taxon>Euteleostomi</taxon>
        <taxon>Actinopterygii</taxon>
        <taxon>Neopterygii</taxon>
        <taxon>Teleostei</taxon>
        <taxon>Ostariophysi</taxon>
        <taxon>Cypriniformes</taxon>
        <taxon>Xenocyprididae</taxon>
        <taxon>Xenocypridinae</taxon>
        <taxon>Ctenopharyngodon</taxon>
    </lineage>
</organism>
<dbReference type="InterPro" id="IPR001436">
    <property type="entry name" value="Alpha-crystallin/sHSP_animal"/>
</dbReference>
<dbReference type="GeneID" id="127524577"/>
<keyword evidence="1 6" id="KW-0346">Stress response</keyword>
<dbReference type="GO" id="GO:0042026">
    <property type="term" value="P:protein refolding"/>
    <property type="evidence" value="ECO:0007669"/>
    <property type="project" value="TreeGrafter"/>
</dbReference>
<dbReference type="RefSeq" id="XP_051772174.1">
    <property type="nucleotide sequence ID" value="XM_051916214.1"/>
</dbReference>
<sequence length="188" mass="21377">MLSLHGFQPSFSSLMGTEWPVRSLWPEITALHRHAEVLQEARSSLEKLQHEIFEEMQQEEIYPVSCAVEKDGSRFALTLDTRDFSPEELSVRQVGRKLQVCGKTQKKQEDPGKGSYSCRIQEFRRVFDLPEGVNPEGLSCSMADDGKLYIQAPVNQRSEDAERKISTDCEAVKTVETQHEATTDQKTE</sequence>
<evidence type="ECO:0000256" key="2">
    <source>
        <dbReference type="PROSITE-ProRule" id="PRU00285"/>
    </source>
</evidence>
<dbReference type="PANTHER" id="PTHR45640">
    <property type="entry name" value="HEAT SHOCK PROTEIN HSP-12.2-RELATED"/>
    <property type="match status" value="1"/>
</dbReference>
<proteinExistence type="evidence at transcript level"/>
<accession>A0A3S8XHB5</accession>
<dbReference type="GO" id="GO:0005634">
    <property type="term" value="C:nucleus"/>
    <property type="evidence" value="ECO:0007669"/>
    <property type="project" value="TreeGrafter"/>
</dbReference>
<dbReference type="InterPro" id="IPR002068">
    <property type="entry name" value="A-crystallin/Hsp20_dom"/>
</dbReference>
<dbReference type="CDD" id="cd06481">
    <property type="entry name" value="ACD_HspB9_like"/>
    <property type="match status" value="1"/>
</dbReference>
<dbReference type="GeneID" id="127524574"/>
<dbReference type="AlphaFoldDB" id="A0A3S8XHB5"/>
<dbReference type="KEGG" id="cide:127524577"/>
<evidence type="ECO:0000256" key="1">
    <source>
        <dbReference type="ARBA" id="ARBA00023016"/>
    </source>
</evidence>
<evidence type="ECO:0000259" key="5">
    <source>
        <dbReference type="PROSITE" id="PS01031"/>
    </source>
</evidence>
<dbReference type="GO" id="GO:0005737">
    <property type="term" value="C:cytoplasm"/>
    <property type="evidence" value="ECO:0007669"/>
    <property type="project" value="TreeGrafter"/>
</dbReference>
<dbReference type="OrthoDB" id="9942401at2759"/>
<dbReference type="RefSeq" id="XP_051772175.1">
    <property type="nucleotide sequence ID" value="XM_051916215.1"/>
</dbReference>
<feature type="domain" description="SHSP" evidence="5">
    <location>
        <begin position="55"/>
        <end position="170"/>
    </location>
</feature>
<evidence type="ECO:0000313" key="6">
    <source>
        <dbReference type="EMBL" id="AZM69454.1"/>
    </source>
</evidence>